<evidence type="ECO:0008006" key="4">
    <source>
        <dbReference type="Google" id="ProtNLM"/>
    </source>
</evidence>
<feature type="signal peptide" evidence="1">
    <location>
        <begin position="1"/>
        <end position="20"/>
    </location>
</feature>
<keyword evidence="3" id="KW-1185">Reference proteome</keyword>
<dbReference type="RefSeq" id="WP_091491847.1">
    <property type="nucleotide sequence ID" value="NZ_FOMH01000003.1"/>
</dbReference>
<dbReference type="STRING" id="739143.SAMN05216297_103186"/>
<gene>
    <name evidence="2" type="ORF">SAMN05216297_103186</name>
</gene>
<dbReference type="OrthoDB" id="675330at2"/>
<proteinExistence type="predicted"/>
<dbReference type="AlphaFoldDB" id="A0A1I1NB89"/>
<reference evidence="3" key="1">
    <citation type="submission" date="2016-10" db="EMBL/GenBank/DDBJ databases">
        <authorList>
            <person name="Varghese N."/>
            <person name="Submissions S."/>
        </authorList>
    </citation>
    <scope>NUCLEOTIDE SEQUENCE [LARGE SCALE GENOMIC DNA]</scope>
    <source>
        <strain evidence="3">CGMCC 1.10370</strain>
    </source>
</reference>
<dbReference type="Proteomes" id="UP000199672">
    <property type="component" value="Unassembled WGS sequence"/>
</dbReference>
<dbReference type="EMBL" id="FOMH01000003">
    <property type="protein sequence ID" value="SFC94817.1"/>
    <property type="molecule type" value="Genomic_DNA"/>
</dbReference>
<organism evidence="2 3">
    <name type="scientific">Flavobacterium phragmitis</name>
    <dbReference type="NCBI Taxonomy" id="739143"/>
    <lineage>
        <taxon>Bacteria</taxon>
        <taxon>Pseudomonadati</taxon>
        <taxon>Bacteroidota</taxon>
        <taxon>Flavobacteriia</taxon>
        <taxon>Flavobacteriales</taxon>
        <taxon>Flavobacteriaceae</taxon>
        <taxon>Flavobacterium</taxon>
    </lineage>
</organism>
<evidence type="ECO:0000256" key="1">
    <source>
        <dbReference type="SAM" id="SignalP"/>
    </source>
</evidence>
<feature type="chain" id="PRO_5011560512" description="Sensor of ECF-type sigma factor" evidence="1">
    <location>
        <begin position="21"/>
        <end position="152"/>
    </location>
</feature>
<evidence type="ECO:0000313" key="2">
    <source>
        <dbReference type="EMBL" id="SFC94817.1"/>
    </source>
</evidence>
<name>A0A1I1NB89_9FLAO</name>
<keyword evidence="1" id="KW-0732">Signal</keyword>
<evidence type="ECO:0000313" key="3">
    <source>
        <dbReference type="Proteomes" id="UP000199672"/>
    </source>
</evidence>
<protein>
    <recommendedName>
        <fullName evidence="4">Sensor of ECF-type sigma factor</fullName>
    </recommendedName>
</protein>
<accession>A0A1I1NB89</accession>
<sequence>MKIKNILPLLLFLTSFSFFAQNGKIDEKREKIKAFKVSFLTTELELTSTEAEKFWPIYNAYDDKQFDLKHLKMKTYIRKLNDDNINNLSEKDAVTLLSQIESTDKELYVLREKYMASLKKILSAKKILKLKKSEDDFNRKLLQQYRDKAGKD</sequence>